<dbReference type="OrthoDB" id="119583at2"/>
<dbReference type="Pfam" id="PF04965">
    <property type="entry name" value="GPW_gp25"/>
    <property type="match status" value="1"/>
</dbReference>
<dbReference type="AlphaFoldDB" id="A0A1X7M4L2"/>
<evidence type="ECO:0000313" key="2">
    <source>
        <dbReference type="EMBL" id="SMG61128.1"/>
    </source>
</evidence>
<proteinExistence type="predicted"/>
<evidence type="ECO:0000313" key="3">
    <source>
        <dbReference type="Proteomes" id="UP000193228"/>
    </source>
</evidence>
<sequence length="155" mass="16975">MNAERFFSSPQLLDKLSQAGGTMLHEAIRRDVVALVNAGCRGMRWRHGEAGLAHLSVLNYGMPPLALQGSETITVTALCLAIRKSIVQHEPRLDPRSLSVEIENGAAEWGVSRPRTEYVPLRIGAHCSADDSRFEMMMWIDTVHGHASLSARTGG</sequence>
<dbReference type="SUPFAM" id="SSF160719">
    <property type="entry name" value="gpW/gp25-like"/>
    <property type="match status" value="1"/>
</dbReference>
<name>A0A1X7M4L2_9BURK</name>
<gene>
    <name evidence="2" type="ORF">SAMN06265784_11978</name>
</gene>
<dbReference type="InterPro" id="IPR007048">
    <property type="entry name" value="IraD/Gp25-like"/>
</dbReference>
<organism evidence="2 3">
    <name type="scientific">Paraburkholderia susongensis</name>
    <dbReference type="NCBI Taxonomy" id="1515439"/>
    <lineage>
        <taxon>Bacteria</taxon>
        <taxon>Pseudomonadati</taxon>
        <taxon>Pseudomonadota</taxon>
        <taxon>Betaproteobacteria</taxon>
        <taxon>Burkholderiales</taxon>
        <taxon>Burkholderiaceae</taxon>
        <taxon>Paraburkholderia</taxon>
    </lineage>
</organism>
<feature type="domain" description="IraD/Gp25-like" evidence="1">
    <location>
        <begin position="24"/>
        <end position="105"/>
    </location>
</feature>
<protein>
    <submittedName>
        <fullName evidence="2">Predicted component of the type VI protein secretion system</fullName>
    </submittedName>
</protein>
<dbReference type="RefSeq" id="WP_085489700.1">
    <property type="nucleotide sequence ID" value="NZ_FXAT01000019.1"/>
</dbReference>
<dbReference type="PANTHER" id="PTHR38595">
    <property type="entry name" value="CYTOPLASMIC PROTEIN-RELATED"/>
    <property type="match status" value="1"/>
</dbReference>
<dbReference type="InterPro" id="IPR053176">
    <property type="entry name" value="T6SS_TssE1-like"/>
</dbReference>
<reference evidence="3" key="1">
    <citation type="submission" date="2017-04" db="EMBL/GenBank/DDBJ databases">
        <authorList>
            <person name="Varghese N."/>
            <person name="Submissions S."/>
        </authorList>
    </citation>
    <scope>NUCLEOTIDE SEQUENCE [LARGE SCALE GENOMIC DNA]</scope>
    <source>
        <strain evidence="3">LMG 29540</strain>
    </source>
</reference>
<keyword evidence="3" id="KW-1185">Reference proteome</keyword>
<dbReference type="Proteomes" id="UP000193228">
    <property type="component" value="Unassembled WGS sequence"/>
</dbReference>
<dbReference type="PANTHER" id="PTHR38595:SF1">
    <property type="entry name" value="TYPE VI SECRETION SYSTEM COMPONENT TSSE1"/>
    <property type="match status" value="1"/>
</dbReference>
<dbReference type="STRING" id="1515439.SAMN06265784_11978"/>
<accession>A0A1X7M4L2</accession>
<evidence type="ECO:0000259" key="1">
    <source>
        <dbReference type="Pfam" id="PF04965"/>
    </source>
</evidence>
<dbReference type="EMBL" id="FXAT01000019">
    <property type="protein sequence ID" value="SMG61128.1"/>
    <property type="molecule type" value="Genomic_DNA"/>
</dbReference>